<accession>A0A517T3N7</accession>
<gene>
    <name evidence="2" type="ORF">V22_01820</name>
</gene>
<evidence type="ECO:0000259" key="1">
    <source>
        <dbReference type="Pfam" id="PF05685"/>
    </source>
</evidence>
<evidence type="ECO:0000313" key="3">
    <source>
        <dbReference type="Proteomes" id="UP000319976"/>
    </source>
</evidence>
<reference evidence="2 3" key="1">
    <citation type="submission" date="2019-02" db="EMBL/GenBank/DDBJ databases">
        <title>Deep-cultivation of Planctomycetes and their phenomic and genomic characterization uncovers novel biology.</title>
        <authorList>
            <person name="Wiegand S."/>
            <person name="Jogler M."/>
            <person name="Boedeker C."/>
            <person name="Pinto D."/>
            <person name="Vollmers J."/>
            <person name="Rivas-Marin E."/>
            <person name="Kohn T."/>
            <person name="Peeters S.H."/>
            <person name="Heuer A."/>
            <person name="Rast P."/>
            <person name="Oberbeckmann S."/>
            <person name="Bunk B."/>
            <person name="Jeske O."/>
            <person name="Meyerdierks A."/>
            <person name="Storesund J.E."/>
            <person name="Kallscheuer N."/>
            <person name="Luecker S."/>
            <person name="Lage O.M."/>
            <person name="Pohl T."/>
            <person name="Merkel B.J."/>
            <person name="Hornburger P."/>
            <person name="Mueller R.-W."/>
            <person name="Bruemmer F."/>
            <person name="Labrenz M."/>
            <person name="Spormann A.M."/>
            <person name="Op den Camp H."/>
            <person name="Overmann J."/>
            <person name="Amann R."/>
            <person name="Jetten M.S.M."/>
            <person name="Mascher T."/>
            <person name="Medema M.H."/>
            <person name="Devos D.P."/>
            <person name="Kaster A.-K."/>
            <person name="Ovreas L."/>
            <person name="Rohde M."/>
            <person name="Galperin M.Y."/>
            <person name="Jogler C."/>
        </authorList>
    </citation>
    <scope>NUCLEOTIDE SEQUENCE [LARGE SCALE GENOMIC DNA]</scope>
    <source>
        <strain evidence="2 3">V22</strain>
    </source>
</reference>
<dbReference type="CDD" id="cd06260">
    <property type="entry name" value="DUF820-like"/>
    <property type="match status" value="1"/>
</dbReference>
<dbReference type="KEGG" id="chya:V22_01820"/>
<keyword evidence="3" id="KW-1185">Reference proteome</keyword>
<dbReference type="RefSeq" id="WP_145258936.1">
    <property type="nucleotide sequence ID" value="NZ_CP036316.1"/>
</dbReference>
<dbReference type="InterPro" id="IPR012296">
    <property type="entry name" value="Nuclease_put_TT1808"/>
</dbReference>
<dbReference type="PANTHER" id="PTHR35400">
    <property type="entry name" value="SLR1083 PROTEIN"/>
    <property type="match status" value="1"/>
</dbReference>
<name>A0A517T3N7_9PLAN</name>
<dbReference type="PANTHER" id="PTHR35400:SF3">
    <property type="entry name" value="SLL1072 PROTEIN"/>
    <property type="match status" value="1"/>
</dbReference>
<feature type="domain" description="Putative restriction endonuclease" evidence="1">
    <location>
        <begin position="46"/>
        <end position="200"/>
    </location>
</feature>
<dbReference type="EMBL" id="CP036316">
    <property type="protein sequence ID" value="QDT62984.1"/>
    <property type="molecule type" value="Genomic_DNA"/>
</dbReference>
<dbReference type="Pfam" id="PF05685">
    <property type="entry name" value="Uma2"/>
    <property type="match status" value="1"/>
</dbReference>
<organism evidence="2 3">
    <name type="scientific">Calycomorphotria hydatis</name>
    <dbReference type="NCBI Taxonomy" id="2528027"/>
    <lineage>
        <taxon>Bacteria</taxon>
        <taxon>Pseudomonadati</taxon>
        <taxon>Planctomycetota</taxon>
        <taxon>Planctomycetia</taxon>
        <taxon>Planctomycetales</taxon>
        <taxon>Planctomycetaceae</taxon>
        <taxon>Calycomorphotria</taxon>
    </lineage>
</organism>
<dbReference type="InterPro" id="IPR011335">
    <property type="entry name" value="Restrct_endonuc-II-like"/>
</dbReference>
<dbReference type="InterPro" id="IPR008538">
    <property type="entry name" value="Uma2"/>
</dbReference>
<dbReference type="OrthoDB" id="9789502at2"/>
<sequence>MSTARSLEEIKNNPQPGDPLYALAEVMIPGQGYWSEEDYLKLGVNRLIEYDHGMLEFLPMPTDLHQGIVTFFWQMLIMAAPGGVARVAPLKLFVEEAQYREPDVLFLFDKHDPRRSNERWTGADLVIEVVSDDDPDRDWVKKKTEYAAAGIPEYWIADPRDSSVTIFSLPEGEKEYKQVSRGLPGEQVRSVAIPDLVFDVTPVFDHE</sequence>
<evidence type="ECO:0000313" key="2">
    <source>
        <dbReference type="EMBL" id="QDT62984.1"/>
    </source>
</evidence>
<dbReference type="AlphaFoldDB" id="A0A517T3N7"/>
<dbReference type="Gene3D" id="3.90.1570.10">
    <property type="entry name" value="tt1808, chain A"/>
    <property type="match status" value="1"/>
</dbReference>
<proteinExistence type="predicted"/>
<dbReference type="SUPFAM" id="SSF52980">
    <property type="entry name" value="Restriction endonuclease-like"/>
    <property type="match status" value="1"/>
</dbReference>
<dbReference type="Proteomes" id="UP000319976">
    <property type="component" value="Chromosome"/>
</dbReference>
<protein>
    <recommendedName>
        <fullName evidence="1">Putative restriction endonuclease domain-containing protein</fullName>
    </recommendedName>
</protein>